<dbReference type="STRING" id="1111676.MHC_01750"/>
<protein>
    <recommendedName>
        <fullName evidence="3">Lipoprotein</fullName>
    </recommendedName>
</protein>
<gene>
    <name evidence="1" type="ordered locus">MHC_01750</name>
</gene>
<dbReference type="KEGG" id="mhe:MHC_01750"/>
<evidence type="ECO:0000313" key="1">
    <source>
        <dbReference type="EMBL" id="AEW45216.1"/>
    </source>
</evidence>
<dbReference type="PROSITE" id="PS51257">
    <property type="entry name" value="PROKAR_LIPOPROTEIN"/>
    <property type="match status" value="1"/>
</dbReference>
<evidence type="ECO:0008006" key="3">
    <source>
        <dbReference type="Google" id="ProtNLM"/>
    </source>
</evidence>
<dbReference type="Proteomes" id="UP000009135">
    <property type="component" value="Chromosome"/>
</dbReference>
<name>H6N6E4_MYCHN</name>
<proteinExistence type="predicted"/>
<dbReference type="OrthoDB" id="9823870at2"/>
<keyword evidence="2" id="KW-1185">Reference proteome</keyword>
<dbReference type="AlphaFoldDB" id="H6N6E4"/>
<organism evidence="1 2">
    <name type="scientific">Mycoplasma haemocanis (strain Illinois)</name>
    <dbReference type="NCBI Taxonomy" id="1111676"/>
    <lineage>
        <taxon>Bacteria</taxon>
        <taxon>Bacillati</taxon>
        <taxon>Mycoplasmatota</taxon>
        <taxon>Mollicutes</taxon>
        <taxon>Mycoplasmataceae</taxon>
        <taxon>Mycoplasma</taxon>
    </lineage>
</organism>
<evidence type="ECO:0000313" key="2">
    <source>
        <dbReference type="Proteomes" id="UP000009135"/>
    </source>
</evidence>
<dbReference type="HOGENOM" id="CLU_098620_3_0_14"/>
<dbReference type="EMBL" id="CP003199">
    <property type="protein sequence ID" value="AEW45216.1"/>
    <property type="molecule type" value="Genomic_DNA"/>
</dbReference>
<reference evidence="1 2" key="1">
    <citation type="journal article" date="2012" name="J. Bacteriol.">
        <title>Complete genome sequence of Mycoplasma haemocanis strain Illinois.</title>
        <authorList>
            <person name="do Nascimento N.C."/>
            <person name="Guimaraes A.M."/>
            <person name="Santos A.P."/>
            <person name="Sanmiguel P.J."/>
            <person name="Messick J.B."/>
        </authorList>
    </citation>
    <scope>NUCLEOTIDE SEQUENCE [LARGE SCALE GENOMIC DNA]</scope>
    <source>
        <strain evidence="1 2">Illinois</strain>
    </source>
</reference>
<accession>H6N6E4</accession>
<sequence length="218" mass="24478">MSVLSKLAMGLGGAGVVGTGCYFVVSNFSSPEKIKEKLSSRLAREGFDLLNFDSETSVSQNWKDILVEYKKQGEATSEKFPFSLAASGTDEEKKNVDFLKEACRILVDSEDESNDAYIKARRWCVVPKTVKEILGKLNKRNLKYENNESEDNDVWKSKIGKYDHSKLPLSGITWPGSGDDQKVSELKKGCKTLLEKTTKTYSKDFTTEYETAVSWCLH</sequence>